<evidence type="ECO:0000313" key="3">
    <source>
        <dbReference type="Proteomes" id="UP000199701"/>
    </source>
</evidence>
<reference evidence="2 3" key="1">
    <citation type="submission" date="2016-10" db="EMBL/GenBank/DDBJ databases">
        <authorList>
            <person name="de Groot N.N."/>
        </authorList>
    </citation>
    <scope>NUCLEOTIDE SEQUENCE [LARGE SCALE GENOMIC DNA]</scope>
    <source>
        <strain evidence="2 3">DSM 9179</strain>
    </source>
</reference>
<sequence>MTRIEAENEINAMKNVDIRTVDKGQLVDIRTISIDENLPLEERIMDFLQKIRNPYCYRVGKIAVKIEYEDTDITFEQRFEKILANG</sequence>
<proteinExistence type="predicted"/>
<keyword evidence="3" id="KW-1185">Reference proteome</keyword>
<dbReference type="Pfam" id="PF21757">
    <property type="entry name" value="DUF6870"/>
    <property type="match status" value="1"/>
</dbReference>
<dbReference type="AlphaFoldDB" id="A0A1I0NDS4"/>
<dbReference type="InterPro" id="IPR049222">
    <property type="entry name" value="DUF6870"/>
</dbReference>
<evidence type="ECO:0000259" key="1">
    <source>
        <dbReference type="Pfam" id="PF21757"/>
    </source>
</evidence>
<dbReference type="STRING" id="99656.SAMN05421659_10333"/>
<dbReference type="Proteomes" id="UP000199701">
    <property type="component" value="Unassembled WGS sequence"/>
</dbReference>
<gene>
    <name evidence="2" type="ORF">SAMN05421659_10333</name>
</gene>
<dbReference type="RefSeq" id="WP_092451083.1">
    <property type="nucleotide sequence ID" value="NZ_FOJI01000003.1"/>
</dbReference>
<accession>A0A1I0NDS4</accession>
<protein>
    <recommendedName>
        <fullName evidence="1">DUF6870 domain-containing protein</fullName>
    </recommendedName>
</protein>
<name>A0A1I0NDS4_9FIRM</name>
<dbReference type="OrthoDB" id="9797040at2"/>
<feature type="domain" description="DUF6870" evidence="1">
    <location>
        <begin position="13"/>
        <end position="82"/>
    </location>
</feature>
<organism evidence="2 3">
    <name type="scientific">[Clostridium] fimetarium</name>
    <dbReference type="NCBI Taxonomy" id="99656"/>
    <lineage>
        <taxon>Bacteria</taxon>
        <taxon>Bacillati</taxon>
        <taxon>Bacillota</taxon>
        <taxon>Clostridia</taxon>
        <taxon>Lachnospirales</taxon>
        <taxon>Lachnospiraceae</taxon>
    </lineage>
</organism>
<dbReference type="EMBL" id="FOJI01000003">
    <property type="protein sequence ID" value="SEV99542.1"/>
    <property type="molecule type" value="Genomic_DNA"/>
</dbReference>
<evidence type="ECO:0000313" key="2">
    <source>
        <dbReference type="EMBL" id="SEV99542.1"/>
    </source>
</evidence>